<dbReference type="Gene3D" id="2.10.50.10">
    <property type="entry name" value="Tumor Necrosis Factor Receptor, subunit A, domain 2"/>
    <property type="match status" value="1"/>
</dbReference>
<dbReference type="PANTHER" id="PTHR46330">
    <property type="entry name" value="TUMOR NECROSIS FACTOR RECEPTOR SUPERFAMILY MEMBER 10B"/>
    <property type="match status" value="1"/>
</dbReference>
<keyword evidence="9" id="KW-0812">Transmembrane</keyword>
<evidence type="ECO:0000256" key="9">
    <source>
        <dbReference type="SAM" id="Phobius"/>
    </source>
</evidence>
<comment type="subcellular location">
    <subcellularLocation>
        <location evidence="1">Membrane</location>
    </subcellularLocation>
</comment>
<feature type="domain" description="TNFR-Cys" evidence="10">
    <location>
        <begin position="22"/>
        <end position="63"/>
    </location>
</feature>
<evidence type="ECO:0000256" key="1">
    <source>
        <dbReference type="ARBA" id="ARBA00004370"/>
    </source>
</evidence>
<keyword evidence="9" id="KW-1133">Transmembrane helix</keyword>
<sequence length="269" mass="29880">MKGTYKVSSSSYSSNDQTQCAPCEEGTYTEKENSLKECRKCYGPCTGNSIETVQCTPTTNRKCECDFHYYCVTDDPAKCEHCRACGDKKPLLSGKSFTSFMVWIVVPLAILCVIITMRTSLCKVSKKQGIGMLVKLKFICICGVKSDIYKGSRDEAEINAGAVPEAEEQCLNGLNSDSKPATAMMPLISNKTNEAPMYKSDILDIETVSVVVHPKDSTEDNIPFPVQENGRNSNTYYPIEEQNQKQYSEPVTMGSKNSTQTSEYFKNNK</sequence>
<comment type="caution">
    <text evidence="11">The sequence shown here is derived from an EMBL/GenBank/DDBJ whole genome shotgun (WGS) entry which is preliminary data.</text>
</comment>
<dbReference type="OrthoDB" id="9374769at2759"/>
<feature type="region of interest" description="Disordered" evidence="8">
    <location>
        <begin position="216"/>
        <end position="269"/>
    </location>
</feature>
<evidence type="ECO:0000256" key="2">
    <source>
        <dbReference type="ARBA" id="ARBA00022737"/>
    </source>
</evidence>
<keyword evidence="6" id="KW-0325">Glycoprotein</keyword>
<protein>
    <recommendedName>
        <fullName evidence="10">TNFR-Cys domain-containing protein</fullName>
    </recommendedName>
</protein>
<evidence type="ECO:0000313" key="11">
    <source>
        <dbReference type="EMBL" id="GCC34150.1"/>
    </source>
</evidence>
<dbReference type="SUPFAM" id="SSF57586">
    <property type="entry name" value="TNF receptor-like"/>
    <property type="match status" value="1"/>
</dbReference>
<dbReference type="Proteomes" id="UP000287033">
    <property type="component" value="Unassembled WGS sequence"/>
</dbReference>
<dbReference type="GO" id="GO:0016020">
    <property type="term" value="C:membrane"/>
    <property type="evidence" value="ECO:0007669"/>
    <property type="project" value="UniProtKB-SubCell"/>
</dbReference>
<feature type="disulfide bond" evidence="7">
    <location>
        <begin position="23"/>
        <end position="38"/>
    </location>
</feature>
<keyword evidence="2" id="KW-0677">Repeat</keyword>
<evidence type="ECO:0000256" key="4">
    <source>
        <dbReference type="ARBA" id="ARBA00023157"/>
    </source>
</evidence>
<feature type="transmembrane region" description="Helical" evidence="9">
    <location>
        <begin position="97"/>
        <end position="117"/>
    </location>
</feature>
<dbReference type="EMBL" id="BEZZ01000573">
    <property type="protein sequence ID" value="GCC34150.1"/>
    <property type="molecule type" value="Genomic_DNA"/>
</dbReference>
<keyword evidence="3 9" id="KW-0472">Membrane</keyword>
<evidence type="ECO:0000259" key="10">
    <source>
        <dbReference type="PROSITE" id="PS50050"/>
    </source>
</evidence>
<keyword evidence="5" id="KW-0675">Receptor</keyword>
<evidence type="ECO:0000256" key="5">
    <source>
        <dbReference type="ARBA" id="ARBA00023170"/>
    </source>
</evidence>
<evidence type="ECO:0000313" key="12">
    <source>
        <dbReference type="Proteomes" id="UP000287033"/>
    </source>
</evidence>
<dbReference type="PANTHER" id="PTHR46330:SF6">
    <property type="entry name" value="HEMATOPOIETIC DEATH RECEPTOR-RELATED"/>
    <property type="match status" value="1"/>
</dbReference>
<feature type="disulfide bond" evidence="7">
    <location>
        <begin position="45"/>
        <end position="63"/>
    </location>
</feature>
<gene>
    <name evidence="11" type="ORF">chiPu_0012623</name>
</gene>
<evidence type="ECO:0000256" key="7">
    <source>
        <dbReference type="PROSITE-ProRule" id="PRU00206"/>
    </source>
</evidence>
<feature type="repeat" description="TNFR-Cys" evidence="7">
    <location>
        <begin position="22"/>
        <end position="63"/>
    </location>
</feature>
<dbReference type="InterPro" id="IPR001368">
    <property type="entry name" value="TNFR/NGFR_Cys_rich_reg"/>
</dbReference>
<feature type="compositionally biased region" description="Polar residues" evidence="8">
    <location>
        <begin position="244"/>
        <end position="269"/>
    </location>
</feature>
<comment type="caution">
    <text evidence="7">Lacks conserved residue(s) required for the propagation of feature annotation.</text>
</comment>
<proteinExistence type="predicted"/>
<accession>A0A401SUU0</accession>
<dbReference type="AlphaFoldDB" id="A0A401SUU0"/>
<evidence type="ECO:0000256" key="3">
    <source>
        <dbReference type="ARBA" id="ARBA00023136"/>
    </source>
</evidence>
<organism evidence="11 12">
    <name type="scientific">Chiloscyllium punctatum</name>
    <name type="common">Brownbanded bambooshark</name>
    <name type="synonym">Hemiscyllium punctatum</name>
    <dbReference type="NCBI Taxonomy" id="137246"/>
    <lineage>
        <taxon>Eukaryota</taxon>
        <taxon>Metazoa</taxon>
        <taxon>Chordata</taxon>
        <taxon>Craniata</taxon>
        <taxon>Vertebrata</taxon>
        <taxon>Chondrichthyes</taxon>
        <taxon>Elasmobranchii</taxon>
        <taxon>Galeomorphii</taxon>
        <taxon>Galeoidea</taxon>
        <taxon>Orectolobiformes</taxon>
        <taxon>Hemiscylliidae</taxon>
        <taxon>Chiloscyllium</taxon>
    </lineage>
</organism>
<keyword evidence="4 7" id="KW-1015">Disulfide bond</keyword>
<name>A0A401SUU0_CHIPU</name>
<dbReference type="PROSITE" id="PS50050">
    <property type="entry name" value="TNFR_NGFR_2"/>
    <property type="match status" value="1"/>
</dbReference>
<dbReference type="InterPro" id="IPR052491">
    <property type="entry name" value="TNFRSF10"/>
</dbReference>
<evidence type="ECO:0000256" key="8">
    <source>
        <dbReference type="SAM" id="MobiDB-lite"/>
    </source>
</evidence>
<dbReference type="SMART" id="SM00208">
    <property type="entry name" value="TNFR"/>
    <property type="match status" value="1"/>
</dbReference>
<evidence type="ECO:0000256" key="6">
    <source>
        <dbReference type="ARBA" id="ARBA00023180"/>
    </source>
</evidence>
<reference evidence="11 12" key="1">
    <citation type="journal article" date="2018" name="Nat. Ecol. Evol.">
        <title>Shark genomes provide insights into elasmobranch evolution and the origin of vertebrates.</title>
        <authorList>
            <person name="Hara Y"/>
            <person name="Yamaguchi K"/>
            <person name="Onimaru K"/>
            <person name="Kadota M"/>
            <person name="Koyanagi M"/>
            <person name="Keeley SD"/>
            <person name="Tatsumi K"/>
            <person name="Tanaka K"/>
            <person name="Motone F"/>
            <person name="Kageyama Y"/>
            <person name="Nozu R"/>
            <person name="Adachi N"/>
            <person name="Nishimura O"/>
            <person name="Nakagawa R"/>
            <person name="Tanegashima C"/>
            <person name="Kiyatake I"/>
            <person name="Matsumoto R"/>
            <person name="Murakumo K"/>
            <person name="Nishida K"/>
            <person name="Terakita A"/>
            <person name="Kuratani S"/>
            <person name="Sato K"/>
            <person name="Hyodo S Kuraku.S."/>
        </authorList>
    </citation>
    <scope>NUCLEOTIDE SEQUENCE [LARGE SCALE GENOMIC DNA]</scope>
</reference>
<dbReference type="Pfam" id="PF00020">
    <property type="entry name" value="TNFR_c6"/>
    <property type="match status" value="1"/>
</dbReference>
<keyword evidence="12" id="KW-1185">Reference proteome</keyword>